<feature type="region of interest" description="Disordered" evidence="1">
    <location>
        <begin position="192"/>
        <end position="213"/>
    </location>
</feature>
<dbReference type="STRING" id="1077348.A0A2G8S4E7"/>
<evidence type="ECO:0000256" key="1">
    <source>
        <dbReference type="SAM" id="MobiDB-lite"/>
    </source>
</evidence>
<keyword evidence="3" id="KW-1185">Reference proteome</keyword>
<dbReference type="Proteomes" id="UP000230002">
    <property type="component" value="Unassembled WGS sequence"/>
</dbReference>
<dbReference type="AlphaFoldDB" id="A0A2G8S4E7"/>
<name>A0A2G8S4E7_9APHY</name>
<protein>
    <submittedName>
        <fullName evidence="2">Uncharacterized protein</fullName>
    </submittedName>
</protein>
<organism evidence="2 3">
    <name type="scientific">Ganoderma sinense ZZ0214-1</name>
    <dbReference type="NCBI Taxonomy" id="1077348"/>
    <lineage>
        <taxon>Eukaryota</taxon>
        <taxon>Fungi</taxon>
        <taxon>Dikarya</taxon>
        <taxon>Basidiomycota</taxon>
        <taxon>Agaricomycotina</taxon>
        <taxon>Agaricomycetes</taxon>
        <taxon>Polyporales</taxon>
        <taxon>Polyporaceae</taxon>
        <taxon>Ganoderma</taxon>
    </lineage>
</organism>
<dbReference type="EMBL" id="AYKW01000023">
    <property type="protein sequence ID" value="PIL28604.1"/>
    <property type="molecule type" value="Genomic_DNA"/>
</dbReference>
<feature type="region of interest" description="Disordered" evidence="1">
    <location>
        <begin position="50"/>
        <end position="76"/>
    </location>
</feature>
<sequence length="288" mass="32025">MAANDKSLRIASRLVCRDQWLVTHVDPSWPVSTLKLFLLRKFSGIVSDPDDNPRAIPVSPRKARRRSLSPITGSEDSGDLDFDDDVNITKAFTDAHRYKYTARPSTSSIADSATPPADPKHDPNAYVLLTFSTTQILEERFSLSWYGIHADELLELHPTSVSFVSLPRGTLDAYIAPYFAARVWALRIVGHGSDEKENDGPDTGRQSVRDKREKKKIAVEWKERWAIIHQGMFSLCKERHEAVEFAVLAREALLPSASSFLGTSSSNALCTGSESVAPSHEQCKRNAS</sequence>
<proteinExistence type="predicted"/>
<dbReference type="OrthoDB" id="3225203at2759"/>
<evidence type="ECO:0000313" key="2">
    <source>
        <dbReference type="EMBL" id="PIL28604.1"/>
    </source>
</evidence>
<accession>A0A2G8S4E7</accession>
<comment type="caution">
    <text evidence="2">The sequence shown here is derived from an EMBL/GenBank/DDBJ whole genome shotgun (WGS) entry which is preliminary data.</text>
</comment>
<evidence type="ECO:0000313" key="3">
    <source>
        <dbReference type="Proteomes" id="UP000230002"/>
    </source>
</evidence>
<reference evidence="2 3" key="1">
    <citation type="journal article" date="2015" name="Sci. Rep.">
        <title>Chromosome-level genome map provides insights into diverse defense mechanisms in the medicinal fungus Ganoderma sinense.</title>
        <authorList>
            <person name="Zhu Y."/>
            <person name="Xu J."/>
            <person name="Sun C."/>
            <person name="Zhou S."/>
            <person name="Xu H."/>
            <person name="Nelson D.R."/>
            <person name="Qian J."/>
            <person name="Song J."/>
            <person name="Luo H."/>
            <person name="Xiang L."/>
            <person name="Li Y."/>
            <person name="Xu Z."/>
            <person name="Ji A."/>
            <person name="Wang L."/>
            <person name="Lu S."/>
            <person name="Hayward A."/>
            <person name="Sun W."/>
            <person name="Li X."/>
            <person name="Schwartz D.C."/>
            <person name="Wang Y."/>
            <person name="Chen S."/>
        </authorList>
    </citation>
    <scope>NUCLEOTIDE SEQUENCE [LARGE SCALE GENOMIC DNA]</scope>
    <source>
        <strain evidence="2 3">ZZ0214-1</strain>
    </source>
</reference>
<gene>
    <name evidence="2" type="ORF">GSI_08646</name>
</gene>